<protein>
    <submittedName>
        <fullName evidence="3">NUDIX domain-containing protein</fullName>
    </submittedName>
</protein>
<reference evidence="3" key="1">
    <citation type="submission" date="2022-09" db="EMBL/GenBank/DDBJ databases">
        <title>Novel Mycoplasma species identified in domestic and wild animals.</title>
        <authorList>
            <person name="Volokhov D.V."/>
            <person name="Furtak V.A."/>
            <person name="Zagorodnyaya T.A."/>
        </authorList>
    </citation>
    <scope>NUCLEOTIDE SEQUENCE</scope>
    <source>
        <strain evidence="3">Oakley</strain>
    </source>
</reference>
<dbReference type="PROSITE" id="PS51462">
    <property type="entry name" value="NUDIX"/>
    <property type="match status" value="1"/>
</dbReference>
<proteinExistence type="inferred from homology"/>
<sequence length="182" mass="20841">MIDLFNDYQPKSDLEVSDLAYIMDAIKHYGVALFERHPAMHFSSSAMIFNAAMTKTLLIYHKLYDSWGWTGGHMDGQQDFLAVAIKEAQEETGLSNFKVKSTQPVSIEVLPVWFHYKKGKPISSHLHLNASFILIADENEPLKQNVEETHGVQWVELSKITEYVSEPEMLPIYKKIIERGLL</sequence>
<evidence type="ECO:0000313" key="4">
    <source>
        <dbReference type="Proteomes" id="UP001177160"/>
    </source>
</evidence>
<keyword evidence="4" id="KW-1185">Reference proteome</keyword>
<dbReference type="EMBL" id="JAOVQM010000003">
    <property type="protein sequence ID" value="MCV2232080.1"/>
    <property type="molecule type" value="Genomic_DNA"/>
</dbReference>
<evidence type="ECO:0000313" key="3">
    <source>
        <dbReference type="EMBL" id="MCV2232080.1"/>
    </source>
</evidence>
<dbReference type="PANTHER" id="PTHR43736:SF1">
    <property type="entry name" value="DIHYDRONEOPTERIN TRIPHOSPHATE DIPHOSPHATASE"/>
    <property type="match status" value="1"/>
</dbReference>
<comment type="similarity">
    <text evidence="1">Belongs to the Nudix hydrolase family.</text>
</comment>
<dbReference type="InterPro" id="IPR000086">
    <property type="entry name" value="NUDIX_hydrolase_dom"/>
</dbReference>
<evidence type="ECO:0000256" key="1">
    <source>
        <dbReference type="ARBA" id="ARBA00005582"/>
    </source>
</evidence>
<dbReference type="Pfam" id="PF00293">
    <property type="entry name" value="NUDIX"/>
    <property type="match status" value="1"/>
</dbReference>
<dbReference type="PANTHER" id="PTHR43736">
    <property type="entry name" value="ADP-RIBOSE PYROPHOSPHATASE"/>
    <property type="match status" value="1"/>
</dbReference>
<gene>
    <name evidence="3" type="ORF">N7548_04480</name>
</gene>
<dbReference type="Gene3D" id="3.90.79.10">
    <property type="entry name" value="Nucleoside Triphosphate Pyrophosphohydrolase"/>
    <property type="match status" value="1"/>
</dbReference>
<dbReference type="InterPro" id="IPR015797">
    <property type="entry name" value="NUDIX_hydrolase-like_dom_sf"/>
</dbReference>
<name>A0ABT2Y7W3_9MOLU</name>
<dbReference type="Proteomes" id="UP001177160">
    <property type="component" value="Unassembled WGS sequence"/>
</dbReference>
<dbReference type="RefSeq" id="WP_263608246.1">
    <property type="nucleotide sequence ID" value="NZ_JAOVQM010000003.1"/>
</dbReference>
<feature type="domain" description="Nudix hydrolase" evidence="2">
    <location>
        <begin position="39"/>
        <end position="178"/>
    </location>
</feature>
<comment type="caution">
    <text evidence="3">The sequence shown here is derived from an EMBL/GenBank/DDBJ whole genome shotgun (WGS) entry which is preliminary data.</text>
</comment>
<dbReference type="SUPFAM" id="SSF55811">
    <property type="entry name" value="Nudix"/>
    <property type="match status" value="1"/>
</dbReference>
<evidence type="ECO:0000259" key="2">
    <source>
        <dbReference type="PROSITE" id="PS51462"/>
    </source>
</evidence>
<accession>A0ABT2Y7W3</accession>
<organism evidence="3 4">
    <name type="scientific">Paracholeplasma manati</name>
    <dbReference type="NCBI Taxonomy" id="591373"/>
    <lineage>
        <taxon>Bacteria</taxon>
        <taxon>Bacillati</taxon>
        <taxon>Mycoplasmatota</taxon>
        <taxon>Mollicutes</taxon>
        <taxon>Acholeplasmatales</taxon>
        <taxon>Acholeplasmataceae</taxon>
        <taxon>Paracholeplasma</taxon>
    </lineage>
</organism>
<dbReference type="CDD" id="cd03674">
    <property type="entry name" value="NUDIX_Hydrolase"/>
    <property type="match status" value="1"/>
</dbReference>